<evidence type="ECO:0000313" key="2">
    <source>
        <dbReference type="Proteomes" id="UP000639772"/>
    </source>
</evidence>
<reference evidence="1 2" key="1">
    <citation type="journal article" date="2020" name="Nat. Food">
        <title>A phased Vanilla planifolia genome enables genetic improvement of flavour and production.</title>
        <authorList>
            <person name="Hasing T."/>
            <person name="Tang H."/>
            <person name="Brym M."/>
            <person name="Khazi F."/>
            <person name="Huang T."/>
            <person name="Chambers A.H."/>
        </authorList>
    </citation>
    <scope>NUCLEOTIDE SEQUENCE [LARGE SCALE GENOMIC DNA]</scope>
    <source>
        <tissue evidence="1">Leaf</tissue>
    </source>
</reference>
<comment type="caution">
    <text evidence="1">The sequence shown here is derived from an EMBL/GenBank/DDBJ whole genome shotgun (WGS) entry which is preliminary data.</text>
</comment>
<name>A0A835Q7T1_VANPL</name>
<sequence length="92" mass="9883">MDGSPCLRFASTSLEDSRLIGCVFQSEQCFMNSGGAYNPLERFLGKRGIYAFGDVVKNRGGYCGSNGARVWDSVNRGRSSFGYGAVGHSDAL</sequence>
<dbReference type="EMBL" id="JADCNM010000010">
    <property type="protein sequence ID" value="KAG0465825.1"/>
    <property type="molecule type" value="Genomic_DNA"/>
</dbReference>
<organism evidence="1 2">
    <name type="scientific">Vanilla planifolia</name>
    <name type="common">Vanilla</name>
    <dbReference type="NCBI Taxonomy" id="51239"/>
    <lineage>
        <taxon>Eukaryota</taxon>
        <taxon>Viridiplantae</taxon>
        <taxon>Streptophyta</taxon>
        <taxon>Embryophyta</taxon>
        <taxon>Tracheophyta</taxon>
        <taxon>Spermatophyta</taxon>
        <taxon>Magnoliopsida</taxon>
        <taxon>Liliopsida</taxon>
        <taxon>Asparagales</taxon>
        <taxon>Orchidaceae</taxon>
        <taxon>Vanilloideae</taxon>
        <taxon>Vanilleae</taxon>
        <taxon>Vanilla</taxon>
    </lineage>
</organism>
<dbReference type="Proteomes" id="UP000639772">
    <property type="component" value="Chromosome 10"/>
</dbReference>
<dbReference type="AlphaFoldDB" id="A0A835Q7T1"/>
<evidence type="ECO:0000313" key="1">
    <source>
        <dbReference type="EMBL" id="KAG0465825.1"/>
    </source>
</evidence>
<protein>
    <submittedName>
        <fullName evidence="1">Uncharacterized protein</fullName>
    </submittedName>
</protein>
<proteinExistence type="predicted"/>
<gene>
    <name evidence="1" type="ORF">HPP92_019989</name>
</gene>
<accession>A0A835Q7T1</accession>